<dbReference type="InterPro" id="IPR022062">
    <property type="entry name" value="DUF3618"/>
</dbReference>
<dbReference type="RefSeq" id="WP_142708496.1">
    <property type="nucleotide sequence ID" value="NZ_VIRS01000030.1"/>
</dbReference>
<dbReference type="AlphaFoldDB" id="A0A545AIC3"/>
<feature type="compositionally biased region" description="Basic and acidic residues" evidence="1">
    <location>
        <begin position="86"/>
        <end position="97"/>
    </location>
</feature>
<evidence type="ECO:0000256" key="1">
    <source>
        <dbReference type="SAM" id="MobiDB-lite"/>
    </source>
</evidence>
<dbReference type="SUPFAM" id="SSF58113">
    <property type="entry name" value="Apolipoprotein A-I"/>
    <property type="match status" value="1"/>
</dbReference>
<dbReference type="Gene3D" id="1.20.120.20">
    <property type="entry name" value="Apolipoprotein"/>
    <property type="match status" value="1"/>
</dbReference>
<comment type="caution">
    <text evidence="2">The sequence shown here is derived from an EMBL/GenBank/DDBJ whole genome shotgun (WGS) entry which is preliminary data.</text>
</comment>
<reference evidence="2 3" key="1">
    <citation type="submission" date="2019-07" db="EMBL/GenBank/DDBJ databases">
        <title>Cryptosporangium phraense sp. nov., isolated from plant litter.</title>
        <authorList>
            <person name="Suriyachadkun C."/>
        </authorList>
    </citation>
    <scope>NUCLEOTIDE SEQUENCE [LARGE SCALE GENOMIC DNA]</scope>
    <source>
        <strain evidence="2 3">A-T 5661</strain>
    </source>
</reference>
<dbReference type="InParanoid" id="A0A545AIC3"/>
<accession>A0A545AIC3</accession>
<gene>
    <name evidence="2" type="ORF">FL583_31380</name>
</gene>
<organism evidence="2 3">
    <name type="scientific">Cryptosporangium phraense</name>
    <dbReference type="NCBI Taxonomy" id="2593070"/>
    <lineage>
        <taxon>Bacteria</taxon>
        <taxon>Bacillati</taxon>
        <taxon>Actinomycetota</taxon>
        <taxon>Actinomycetes</taxon>
        <taxon>Cryptosporangiales</taxon>
        <taxon>Cryptosporangiaceae</taxon>
        <taxon>Cryptosporangium</taxon>
    </lineage>
</organism>
<dbReference type="PANTHER" id="PTHR47372">
    <property type="entry name" value="DAUER UP-REGULATED-RELATED"/>
    <property type="match status" value="1"/>
</dbReference>
<name>A0A545AIC3_9ACTN</name>
<protein>
    <submittedName>
        <fullName evidence="2">DUF3618 domain-containing protein</fullName>
    </submittedName>
</protein>
<sequence length="219" mass="23113">MTRPDDDGYQSKEEIERDIMRRRMRLGDDVDALVEKVSPRQAARRQVGRVTHAASTAKERIMGTASDLTDTVKDKAHGTADAGHGLADRASDVKDSAADAAGNAASATRRKAQGNPLAAGLIAFGVGWLASSLIPASRPEQKAGAALKEHAEPVKQAVTEKAKEVGQNLKEPAQQAAQQVKETATGAAQEVKDTASGHADSLKEDAKDRAGTVQETARQ</sequence>
<feature type="compositionally biased region" description="Basic and acidic residues" evidence="1">
    <location>
        <begin position="147"/>
        <end position="164"/>
    </location>
</feature>
<dbReference type="EMBL" id="VIRS01000030">
    <property type="protein sequence ID" value="TQS41066.1"/>
    <property type="molecule type" value="Genomic_DNA"/>
</dbReference>
<evidence type="ECO:0000313" key="3">
    <source>
        <dbReference type="Proteomes" id="UP000317982"/>
    </source>
</evidence>
<feature type="compositionally biased region" description="Basic and acidic residues" evidence="1">
    <location>
        <begin position="190"/>
        <end position="210"/>
    </location>
</feature>
<evidence type="ECO:0000313" key="2">
    <source>
        <dbReference type="EMBL" id="TQS41066.1"/>
    </source>
</evidence>
<keyword evidence="3" id="KW-1185">Reference proteome</keyword>
<dbReference type="PANTHER" id="PTHR47372:SF11">
    <property type="entry name" value="RE19971P"/>
    <property type="match status" value="1"/>
</dbReference>
<feature type="region of interest" description="Disordered" evidence="1">
    <location>
        <begin position="75"/>
        <end position="112"/>
    </location>
</feature>
<proteinExistence type="predicted"/>
<feature type="region of interest" description="Disordered" evidence="1">
    <location>
        <begin position="138"/>
        <end position="219"/>
    </location>
</feature>
<feature type="region of interest" description="Disordered" evidence="1">
    <location>
        <begin position="37"/>
        <end position="56"/>
    </location>
</feature>
<dbReference type="Pfam" id="PF12277">
    <property type="entry name" value="DUF3618"/>
    <property type="match status" value="1"/>
</dbReference>
<dbReference type="OrthoDB" id="3218417at2"/>
<dbReference type="Proteomes" id="UP000317982">
    <property type="component" value="Unassembled WGS sequence"/>
</dbReference>
<feature type="compositionally biased region" description="Low complexity" evidence="1">
    <location>
        <begin position="98"/>
        <end position="107"/>
    </location>
</feature>